<reference evidence="1" key="1">
    <citation type="submission" date="2020-10" db="EMBL/GenBank/DDBJ databases">
        <authorList>
            <person name="Castelo-Branco R."/>
            <person name="Eusebio N."/>
            <person name="Adriana R."/>
            <person name="Vieira A."/>
            <person name="Brugerolle De Fraissinette N."/>
            <person name="Rezende De Castro R."/>
            <person name="Schneider M.P."/>
            <person name="Vasconcelos V."/>
            <person name="Leao P.N."/>
        </authorList>
    </citation>
    <scope>NUCLEOTIDE SEQUENCE</scope>
    <source>
        <strain evidence="1">LEGE 07310</strain>
    </source>
</reference>
<protein>
    <submittedName>
        <fullName evidence="1">Nuclear transport factor 2 family protein</fullName>
    </submittedName>
</protein>
<sequence>MTDTSQPFVYAPAPLQRYFEAFNSGQFQTAATLFSPQGELCPPFESAIVGPEQIADYLQREAKEMQALPQLWEPEQPEQPHTVRGTVQTTVFKVNVAWLFWLNAEGQIDRLQIRLLAALQELLNLRQ</sequence>
<comment type="caution">
    <text evidence="1">The sequence shown here is derived from an EMBL/GenBank/DDBJ whole genome shotgun (WGS) entry which is preliminary data.</text>
</comment>
<proteinExistence type="predicted"/>
<dbReference type="AlphaFoldDB" id="A0A8J7DRP5"/>
<dbReference type="EMBL" id="JADEXG010000045">
    <property type="protein sequence ID" value="MBE9079009.1"/>
    <property type="molecule type" value="Genomic_DNA"/>
</dbReference>
<organism evidence="1 2">
    <name type="scientific">Vasconcelosia minhoensis LEGE 07310</name>
    <dbReference type="NCBI Taxonomy" id="915328"/>
    <lineage>
        <taxon>Bacteria</taxon>
        <taxon>Bacillati</taxon>
        <taxon>Cyanobacteriota</taxon>
        <taxon>Cyanophyceae</taxon>
        <taxon>Nodosilineales</taxon>
        <taxon>Cymatolegaceae</taxon>
        <taxon>Vasconcelosia</taxon>
        <taxon>Vasconcelosia minhoensis</taxon>
    </lineage>
</organism>
<gene>
    <name evidence="1" type="ORF">IQ241_17185</name>
</gene>
<dbReference type="InterPro" id="IPR032710">
    <property type="entry name" value="NTF2-like_dom_sf"/>
</dbReference>
<evidence type="ECO:0000313" key="2">
    <source>
        <dbReference type="Proteomes" id="UP000636505"/>
    </source>
</evidence>
<dbReference type="Proteomes" id="UP000636505">
    <property type="component" value="Unassembled WGS sequence"/>
</dbReference>
<name>A0A8J7DRP5_9CYAN</name>
<keyword evidence="2" id="KW-1185">Reference proteome</keyword>
<accession>A0A8J7DRP5</accession>
<evidence type="ECO:0000313" key="1">
    <source>
        <dbReference type="EMBL" id="MBE9079009.1"/>
    </source>
</evidence>
<dbReference type="SUPFAM" id="SSF54427">
    <property type="entry name" value="NTF2-like"/>
    <property type="match status" value="1"/>
</dbReference>
<dbReference type="RefSeq" id="WP_193909499.1">
    <property type="nucleotide sequence ID" value="NZ_JADEXG010000045.1"/>
</dbReference>
<dbReference type="Gene3D" id="3.10.450.50">
    <property type="match status" value="1"/>
</dbReference>